<dbReference type="InterPro" id="IPR000215">
    <property type="entry name" value="Serpin_fam"/>
</dbReference>
<keyword evidence="14" id="KW-1185">Reference proteome</keyword>
<keyword evidence="5" id="KW-0325">Glycoprotein</keyword>
<evidence type="ECO:0000256" key="2">
    <source>
        <dbReference type="ARBA" id="ARBA00009500"/>
    </source>
</evidence>
<feature type="chain" id="PRO_5022953653" description="Thyroxine-binding globulin" evidence="11">
    <location>
        <begin position="20"/>
        <end position="299"/>
    </location>
</feature>
<dbReference type="InterPro" id="IPR036186">
    <property type="entry name" value="Serpin_sf"/>
</dbReference>
<evidence type="ECO:0000256" key="4">
    <source>
        <dbReference type="ARBA" id="ARBA00022729"/>
    </source>
</evidence>
<dbReference type="Proteomes" id="UP000324091">
    <property type="component" value="Unassembled WGS sequence"/>
</dbReference>
<evidence type="ECO:0000256" key="10">
    <source>
        <dbReference type="RuleBase" id="RU000411"/>
    </source>
</evidence>
<dbReference type="Gene3D" id="6.20.40.10">
    <property type="match status" value="1"/>
</dbReference>
<keyword evidence="4 11" id="KW-0732">Signal</keyword>
<dbReference type="PANTHER" id="PTHR11461:SF375">
    <property type="entry name" value="THYROXINE-BINDING GLOBULIN"/>
    <property type="match status" value="1"/>
</dbReference>
<sequence length="299" mass="33280">MNAARCVWILSIIICVARGHVGNDIGQNQKEQETSADNSTESLSLVTAANREFAFRLYRSLAANPDSQGKNIFFSPVSVSVALAALAVGARGETHRQLFRGLAFNSTWLSQTDVDQAFQSLFEKTKKANEVTSEGTAVFMDNLFKPQPEFLDTLKKSYFADGFNVDFTKSSESANTINKYVEEKTSGKIDKLVESLDPATVMYLISYIYFKGKWETLFDPDLTKEDLFMVDEKTKVVHQATLDVDEAGATAAAATGITITLYSYYYVPVLKFNRPFMVIITEHSSDNILFMGKITNPNI</sequence>
<evidence type="ECO:0000313" key="13">
    <source>
        <dbReference type="EMBL" id="TWW53720.1"/>
    </source>
</evidence>
<dbReference type="SUPFAM" id="SSF56574">
    <property type="entry name" value="Serpins"/>
    <property type="match status" value="1"/>
</dbReference>
<dbReference type="InterPro" id="IPR023795">
    <property type="entry name" value="Serpin_CS"/>
</dbReference>
<evidence type="ECO:0000313" key="14">
    <source>
        <dbReference type="Proteomes" id="UP000324091"/>
    </source>
</evidence>
<keyword evidence="3" id="KW-0964">Secreted</keyword>
<evidence type="ECO:0000259" key="12">
    <source>
        <dbReference type="SMART" id="SM00093"/>
    </source>
</evidence>
<dbReference type="AlphaFoldDB" id="A0A5C6MK69"/>
<feature type="signal peptide" evidence="11">
    <location>
        <begin position="1"/>
        <end position="19"/>
    </location>
</feature>
<dbReference type="Gene3D" id="2.10.310.10">
    <property type="entry name" value="Serpins superfamily"/>
    <property type="match status" value="1"/>
</dbReference>
<comment type="caution">
    <text evidence="13">The sequence shown here is derived from an EMBL/GenBank/DDBJ whole genome shotgun (WGS) entry which is preliminary data.</text>
</comment>
<organism evidence="13 14">
    <name type="scientific">Takifugu flavidus</name>
    <name type="common">sansaifugu</name>
    <dbReference type="NCBI Taxonomy" id="433684"/>
    <lineage>
        <taxon>Eukaryota</taxon>
        <taxon>Metazoa</taxon>
        <taxon>Chordata</taxon>
        <taxon>Craniata</taxon>
        <taxon>Vertebrata</taxon>
        <taxon>Euteleostomi</taxon>
        <taxon>Actinopterygii</taxon>
        <taxon>Neopterygii</taxon>
        <taxon>Teleostei</taxon>
        <taxon>Neoteleostei</taxon>
        <taxon>Acanthomorphata</taxon>
        <taxon>Eupercaria</taxon>
        <taxon>Tetraodontiformes</taxon>
        <taxon>Tetradontoidea</taxon>
        <taxon>Tetraodontidae</taxon>
        <taxon>Takifugu</taxon>
    </lineage>
</organism>
<proteinExistence type="inferred from homology"/>
<dbReference type="GO" id="GO:0004867">
    <property type="term" value="F:serine-type endopeptidase inhibitor activity"/>
    <property type="evidence" value="ECO:0007669"/>
    <property type="project" value="InterPro"/>
</dbReference>
<dbReference type="FunFam" id="2.10.310.10:FF:000001">
    <property type="entry name" value="Serpin family A member 1"/>
    <property type="match status" value="1"/>
</dbReference>
<dbReference type="EMBL" id="RHFK02000568">
    <property type="protein sequence ID" value="TWW53720.1"/>
    <property type="molecule type" value="Genomic_DNA"/>
</dbReference>
<evidence type="ECO:0000256" key="7">
    <source>
        <dbReference type="ARBA" id="ARBA00039512"/>
    </source>
</evidence>
<dbReference type="InterPro" id="IPR042178">
    <property type="entry name" value="Serpin_sf_1"/>
</dbReference>
<evidence type="ECO:0000256" key="3">
    <source>
        <dbReference type="ARBA" id="ARBA00022525"/>
    </source>
</evidence>
<evidence type="ECO:0000256" key="9">
    <source>
        <dbReference type="ARBA" id="ARBA00043177"/>
    </source>
</evidence>
<dbReference type="GO" id="GO:0005615">
    <property type="term" value="C:extracellular space"/>
    <property type="evidence" value="ECO:0007669"/>
    <property type="project" value="InterPro"/>
</dbReference>
<dbReference type="FunFam" id="3.30.497.10:FF:000001">
    <property type="entry name" value="Serine protease inhibitor"/>
    <property type="match status" value="1"/>
</dbReference>
<evidence type="ECO:0000256" key="5">
    <source>
        <dbReference type="ARBA" id="ARBA00023180"/>
    </source>
</evidence>
<reference evidence="13 14" key="1">
    <citation type="submission" date="2019-04" db="EMBL/GenBank/DDBJ databases">
        <title>Chromosome genome assembly for Takifugu flavidus.</title>
        <authorList>
            <person name="Xiao S."/>
        </authorList>
    </citation>
    <scope>NUCLEOTIDE SEQUENCE [LARGE SCALE GENOMIC DNA]</scope>
    <source>
        <strain evidence="13">HTHZ2018</strain>
        <tissue evidence="13">Muscle</tissue>
    </source>
</reference>
<dbReference type="InterPro" id="IPR023796">
    <property type="entry name" value="Serpin_dom"/>
</dbReference>
<comment type="function">
    <text evidence="6">Major thyroid hormone transport protein in serum.</text>
</comment>
<dbReference type="Pfam" id="PF00079">
    <property type="entry name" value="Serpin"/>
    <property type="match status" value="1"/>
</dbReference>
<name>A0A5C6MK69_9TELE</name>
<evidence type="ECO:0000256" key="6">
    <source>
        <dbReference type="ARBA" id="ARBA00037352"/>
    </source>
</evidence>
<comment type="similarity">
    <text evidence="2 10">Belongs to the serpin family.</text>
</comment>
<evidence type="ECO:0000256" key="8">
    <source>
        <dbReference type="ARBA" id="ARBA00042967"/>
    </source>
</evidence>
<protein>
    <recommendedName>
        <fullName evidence="7">Thyroxine-binding globulin</fullName>
    </recommendedName>
    <alternativeName>
        <fullName evidence="9">Serpin A7</fullName>
    </alternativeName>
    <alternativeName>
        <fullName evidence="8">T4-binding globulin</fullName>
    </alternativeName>
</protein>
<accession>A0A5C6MK69</accession>
<dbReference type="PANTHER" id="PTHR11461">
    <property type="entry name" value="SERINE PROTEASE INHIBITOR, SERPIN"/>
    <property type="match status" value="1"/>
</dbReference>
<dbReference type="PROSITE" id="PS00284">
    <property type="entry name" value="SERPIN"/>
    <property type="match status" value="1"/>
</dbReference>
<gene>
    <name evidence="13" type="ORF">D4764_0122280</name>
</gene>
<comment type="subcellular location">
    <subcellularLocation>
        <location evidence="1">Secreted</location>
    </subcellularLocation>
</comment>
<evidence type="ECO:0000256" key="1">
    <source>
        <dbReference type="ARBA" id="ARBA00004613"/>
    </source>
</evidence>
<evidence type="ECO:0000256" key="11">
    <source>
        <dbReference type="SAM" id="SignalP"/>
    </source>
</evidence>
<feature type="domain" description="Serpin" evidence="12">
    <location>
        <begin position="55"/>
        <end position="297"/>
    </location>
</feature>
<dbReference type="Gene3D" id="3.30.497.10">
    <property type="entry name" value="Antithrombin, subunit I, domain 2"/>
    <property type="match status" value="1"/>
</dbReference>
<dbReference type="SMART" id="SM00093">
    <property type="entry name" value="SERPIN"/>
    <property type="match status" value="1"/>
</dbReference>